<dbReference type="EMBL" id="JAOXLN010000017">
    <property type="protein sequence ID" value="MDZ5087078.1"/>
    <property type="molecule type" value="Genomic_DNA"/>
</dbReference>
<keyword evidence="2" id="KW-1185">Reference proteome</keyword>
<gene>
    <name evidence="1" type="ORF">OHX15_16950</name>
</gene>
<accession>A0ACC6MJD9</accession>
<comment type="caution">
    <text evidence="1">The sequence shown here is derived from an EMBL/GenBank/DDBJ whole genome shotgun (WGS) entry which is preliminary data.</text>
</comment>
<evidence type="ECO:0000313" key="2">
    <source>
        <dbReference type="Proteomes" id="UP001289645"/>
    </source>
</evidence>
<dbReference type="Proteomes" id="UP001289645">
    <property type="component" value="Unassembled WGS sequence"/>
</dbReference>
<reference evidence="1 2" key="1">
    <citation type="journal article" date="2021" name="Chemosphere">
        <title>Bioballs carrying a syntrophic Rhodococcus and Mycolicibacterium consortium for simultaneous sorption and biodegradation of fuel oil in contaminated freshwater.</title>
        <authorList>
            <person name="Naloka K."/>
            <person name="Polrit D."/>
            <person name="Muangchinda C."/>
            <person name="Thoetkiattikul H."/>
            <person name="Pinyakong O."/>
        </authorList>
    </citation>
    <scope>NUCLEOTIDE SEQUENCE [LARGE SCALE GENOMIC DNA]</scope>
    <source>
        <strain evidence="1 2">J101</strain>
    </source>
</reference>
<sequence>MGKVILGTEAVAGGLVTAGQLRYGYRRLYPNVYVPRHQPPSLTDNAIGAWLWSGRRGIVTGRAAARLHGALWVNEHSPVELNFNCRRPPAGIIARNERVGCDEVIQIGDLAATTVHRTAFDLGRFLPLERAVEHLDALANATGLTPERVKPLTDQYSGARGMKTLRKVLDLMDGGAESPQETRLRLLLMKHFPRPTTQIPVLDEHGVPFARVDMGWEDLMIAVEYDGKQHQTDRERYVRDQRRVRRICRRGWLHIKVIAEDRPFEIIQRVRAARASRERAFLVAGIAS</sequence>
<organism evidence="1 2">
    <name type="scientific">Mycolicibacterium parafortuitum</name>
    <name type="common">Mycobacterium parafortuitum</name>
    <dbReference type="NCBI Taxonomy" id="39692"/>
    <lineage>
        <taxon>Bacteria</taxon>
        <taxon>Bacillati</taxon>
        <taxon>Actinomycetota</taxon>
        <taxon>Actinomycetes</taxon>
        <taxon>Mycobacteriales</taxon>
        <taxon>Mycobacteriaceae</taxon>
        <taxon>Mycolicibacterium</taxon>
    </lineage>
</organism>
<proteinExistence type="predicted"/>
<protein>
    <submittedName>
        <fullName evidence="1">Uncharacterized protein</fullName>
    </submittedName>
</protein>
<evidence type="ECO:0000313" key="1">
    <source>
        <dbReference type="EMBL" id="MDZ5087078.1"/>
    </source>
</evidence>
<name>A0ACC6MJD9_MYCPF</name>